<dbReference type="Gene3D" id="3.40.50.300">
    <property type="entry name" value="P-loop containing nucleotide triphosphate hydrolases"/>
    <property type="match status" value="1"/>
</dbReference>
<dbReference type="GO" id="GO:0005524">
    <property type="term" value="F:ATP binding"/>
    <property type="evidence" value="ECO:0007669"/>
    <property type="project" value="InterPro"/>
</dbReference>
<feature type="domain" description="ATPase dynein-related AAA" evidence="1">
    <location>
        <begin position="310"/>
        <end position="465"/>
    </location>
</feature>
<dbReference type="GO" id="GO:0016887">
    <property type="term" value="F:ATP hydrolysis activity"/>
    <property type="evidence" value="ECO:0007669"/>
    <property type="project" value="InterPro"/>
</dbReference>
<sequence length="627" mass="71511">MAAEAIGTIQDLFVNKNMKDNSIYFTFRLVYQGFLNQADEEKINLSSRKDEYIYLEFKSIHDVGVKINGLNVVKMMRDQKITKSADFDNDIKVNALKEQMIEICRNKLFITEPNLTDRIGYAKLIAVVNADHEANYDQALAFLNPSNTLGIYGVDELLHSIESGQEVRVNEHTTIDENVQINGMIWAGENETMLLSGHVQVQADGVLQFTDPFDQYQVTKINDDWLSNLNDSDTLFYIPENVCLGDSASGTIKQSHQYFNAEYNQAIVNSQSDDVLYHFAEVLAKQYRFEFTKQDIANFHNSVKSFPLTILAGLSGSGKSKIVTAYADALGIKNEEQFNMVAVSPDWQSDADLLGFVDISKERYLPSTSGIVDTLIAANANPHKLYLIVLDEMNLARVEFYFAQFLSVLERDKKDQKIRLYNPHQSVDNADEYPAEVWIPNNVRFIGTMNIDESTFQLSDKVLDRANLIKLSKTAFTAILNLPAPTTVDSPEVSFDTYQQTIDRGDFQFNQLYLQFFDDLYQLINNAIPDLGFSWRTLSNIQTFMSNVKAYDDADFQFDDRVAFDYQIAQRILPKVRGSQQVLAPLLGADNQFEQLLDRYHDLSDFEVTRQQLTHKRKEIRVIGFAN</sequence>
<protein>
    <submittedName>
        <fullName evidence="2">AAA family ATPase</fullName>
    </submittedName>
</protein>
<evidence type="ECO:0000259" key="1">
    <source>
        <dbReference type="Pfam" id="PF07728"/>
    </source>
</evidence>
<dbReference type="InterPro" id="IPR052934">
    <property type="entry name" value="Methyl-DNA_Rec/Restrict_Enz"/>
</dbReference>
<dbReference type="PANTHER" id="PTHR37291">
    <property type="entry name" value="5-METHYLCYTOSINE-SPECIFIC RESTRICTION ENZYME B"/>
    <property type="match status" value="1"/>
</dbReference>
<dbReference type="Pfam" id="PF07728">
    <property type="entry name" value="AAA_5"/>
    <property type="match status" value="1"/>
</dbReference>
<organism evidence="2 3">
    <name type="scientific">Nicoliella spurrieriana</name>
    <dbReference type="NCBI Taxonomy" id="2925830"/>
    <lineage>
        <taxon>Bacteria</taxon>
        <taxon>Bacillati</taxon>
        <taxon>Bacillota</taxon>
        <taxon>Bacilli</taxon>
        <taxon>Lactobacillales</taxon>
        <taxon>Lactobacillaceae</taxon>
        <taxon>Nicoliella</taxon>
    </lineage>
</organism>
<dbReference type="AlphaFoldDB" id="A0A976RS54"/>
<evidence type="ECO:0000313" key="3">
    <source>
        <dbReference type="Proteomes" id="UP000831181"/>
    </source>
</evidence>
<accession>A0A976RS54</accession>
<dbReference type="SUPFAM" id="SSF52540">
    <property type="entry name" value="P-loop containing nucleoside triphosphate hydrolases"/>
    <property type="match status" value="1"/>
</dbReference>
<dbReference type="RefSeq" id="WP_260116692.1">
    <property type="nucleotide sequence ID" value="NZ_CP093361.1"/>
</dbReference>
<dbReference type="PANTHER" id="PTHR37291:SF1">
    <property type="entry name" value="TYPE IV METHYL-DIRECTED RESTRICTION ENZYME ECOKMCRB SUBUNIT"/>
    <property type="match status" value="1"/>
</dbReference>
<name>A0A976RS54_9LACO</name>
<dbReference type="Proteomes" id="UP000831181">
    <property type="component" value="Chromosome"/>
</dbReference>
<proteinExistence type="predicted"/>
<evidence type="ECO:0000313" key="2">
    <source>
        <dbReference type="EMBL" id="UQS86892.1"/>
    </source>
</evidence>
<dbReference type="EMBL" id="CP093361">
    <property type="protein sequence ID" value="UQS86892.1"/>
    <property type="molecule type" value="Genomic_DNA"/>
</dbReference>
<reference evidence="2" key="1">
    <citation type="journal article" date="2022" name="Int. J. Syst. Evol. Microbiol.">
        <title>Apilactobacillus apisilvae sp. nov., Nicolia spurrieriana gen. nov. sp. nov., Bombilactobacillus folatiphilus sp. nov. and Bombilactobacillus thymidiniphilus sp. nov., four new lactic acid bacterial isolates from stingless bees Tetragonula carbonaria and Austroplebeia australis.</title>
        <authorList>
            <person name="Oliphant S.A."/>
            <person name="Watson-Haigh N.S."/>
            <person name="Sumby K.M."/>
            <person name="Gardner J."/>
            <person name="Groom S."/>
            <person name="Jiranek V."/>
        </authorList>
    </citation>
    <scope>NUCLEOTIDE SEQUENCE</scope>
    <source>
        <strain evidence="2">SGEP1_A5</strain>
    </source>
</reference>
<dbReference type="InterPro" id="IPR011704">
    <property type="entry name" value="ATPase_dyneun-rel_AAA"/>
</dbReference>
<dbReference type="KEGG" id="lbe:MOO44_08515"/>
<gene>
    <name evidence="2" type="ORF">MOO44_08515</name>
</gene>
<keyword evidence="3" id="KW-1185">Reference proteome</keyword>
<dbReference type="InterPro" id="IPR027417">
    <property type="entry name" value="P-loop_NTPase"/>
</dbReference>